<dbReference type="PROSITE" id="PS00211">
    <property type="entry name" value="ABC_TRANSPORTER_1"/>
    <property type="match status" value="1"/>
</dbReference>
<evidence type="ECO:0000259" key="5">
    <source>
        <dbReference type="PROSITE" id="PS50893"/>
    </source>
</evidence>
<dbReference type="PROSITE" id="PS50893">
    <property type="entry name" value="ABC_TRANSPORTER_2"/>
    <property type="match status" value="1"/>
</dbReference>
<proteinExistence type="inferred from homology"/>
<organism evidence="6 7">
    <name type="scientific">Chelatococcus albus</name>
    <dbReference type="NCBI Taxonomy" id="3047466"/>
    <lineage>
        <taxon>Bacteria</taxon>
        <taxon>Pseudomonadati</taxon>
        <taxon>Pseudomonadota</taxon>
        <taxon>Alphaproteobacteria</taxon>
        <taxon>Hyphomicrobiales</taxon>
        <taxon>Chelatococcaceae</taxon>
        <taxon>Chelatococcus</taxon>
    </lineage>
</organism>
<dbReference type="InterPro" id="IPR027417">
    <property type="entry name" value="P-loop_NTPase"/>
</dbReference>
<gene>
    <name evidence="6" type="ORF">QNA08_04555</name>
</gene>
<evidence type="ECO:0000313" key="6">
    <source>
        <dbReference type="EMBL" id="MDJ1157509.1"/>
    </source>
</evidence>
<dbReference type="PANTHER" id="PTHR45772:SF2">
    <property type="entry name" value="ABC TRANSPORTER ATP-BINDING PROTEIN"/>
    <property type="match status" value="1"/>
</dbReference>
<dbReference type="PANTHER" id="PTHR45772">
    <property type="entry name" value="CONSERVED COMPONENT OF ABC TRANSPORTER FOR NATURAL AMINO ACIDS-RELATED"/>
    <property type="match status" value="1"/>
</dbReference>
<dbReference type="Pfam" id="PF12399">
    <property type="entry name" value="BCA_ABC_TP_C"/>
    <property type="match status" value="1"/>
</dbReference>
<dbReference type="Gene3D" id="3.40.50.300">
    <property type="entry name" value="P-loop containing nucleotide triphosphate hydrolases"/>
    <property type="match status" value="1"/>
</dbReference>
<comment type="caution">
    <text evidence="6">The sequence shown here is derived from an EMBL/GenBank/DDBJ whole genome shotgun (WGS) entry which is preliminary data.</text>
</comment>
<dbReference type="InterPro" id="IPR003593">
    <property type="entry name" value="AAA+_ATPase"/>
</dbReference>
<comment type="similarity">
    <text evidence="1">Belongs to the ABC transporter superfamily.</text>
</comment>
<keyword evidence="4 6" id="KW-0067">ATP-binding</keyword>
<dbReference type="InterPro" id="IPR003439">
    <property type="entry name" value="ABC_transporter-like_ATP-bd"/>
</dbReference>
<sequence>MAEPILGLSGVSKRFGALVVSDDVSLTVAPGELHALIGPNGAGKTTLIHQIAGSLASDAGRIGFCGRDITALPMHERARLGLARSFQITSVVPGFSALENVALAVQARSGSSFRFFGNAAREAALNAQALEALETVALAARADVPAGLLSHGEKRALELAIALAMRPKLLLLDEPMAGTGREESLKLVALLASLKGRYAILLVEHDMHAVFSLADRISVLIYGRIVASGAPDAVRADPTVRAAYLGEEAA</sequence>
<evidence type="ECO:0000313" key="7">
    <source>
        <dbReference type="Proteomes" id="UP001321492"/>
    </source>
</evidence>
<keyword evidence="2" id="KW-0813">Transport</keyword>
<evidence type="ECO:0000256" key="3">
    <source>
        <dbReference type="ARBA" id="ARBA00022741"/>
    </source>
</evidence>
<keyword evidence="3" id="KW-0547">Nucleotide-binding</keyword>
<keyword evidence="7" id="KW-1185">Reference proteome</keyword>
<dbReference type="InterPro" id="IPR017871">
    <property type="entry name" value="ABC_transporter-like_CS"/>
</dbReference>
<feature type="domain" description="ABC transporter" evidence="5">
    <location>
        <begin position="6"/>
        <end position="247"/>
    </location>
</feature>
<accession>A0ABT7AF84</accession>
<evidence type="ECO:0000256" key="1">
    <source>
        <dbReference type="ARBA" id="ARBA00005417"/>
    </source>
</evidence>
<dbReference type="GO" id="GO:0005524">
    <property type="term" value="F:ATP binding"/>
    <property type="evidence" value="ECO:0007669"/>
    <property type="project" value="UniProtKB-KW"/>
</dbReference>
<protein>
    <submittedName>
        <fullName evidence="6">ABC transporter ATP-binding protein</fullName>
    </submittedName>
</protein>
<dbReference type="CDD" id="cd03219">
    <property type="entry name" value="ABC_Mj1267_LivG_branched"/>
    <property type="match status" value="1"/>
</dbReference>
<dbReference type="Proteomes" id="UP001321492">
    <property type="component" value="Unassembled WGS sequence"/>
</dbReference>
<dbReference type="EMBL" id="JASJEV010000002">
    <property type="protein sequence ID" value="MDJ1157509.1"/>
    <property type="molecule type" value="Genomic_DNA"/>
</dbReference>
<evidence type="ECO:0000256" key="4">
    <source>
        <dbReference type="ARBA" id="ARBA00022840"/>
    </source>
</evidence>
<dbReference type="SMART" id="SM00382">
    <property type="entry name" value="AAA"/>
    <property type="match status" value="1"/>
</dbReference>
<dbReference type="SUPFAM" id="SSF52540">
    <property type="entry name" value="P-loop containing nucleoside triphosphate hydrolases"/>
    <property type="match status" value="1"/>
</dbReference>
<evidence type="ECO:0000256" key="2">
    <source>
        <dbReference type="ARBA" id="ARBA00022448"/>
    </source>
</evidence>
<dbReference type="InterPro" id="IPR032823">
    <property type="entry name" value="BCA_ABC_TP_C"/>
</dbReference>
<reference evidence="6 7" key="1">
    <citation type="submission" date="2023-05" db="EMBL/GenBank/DDBJ databases">
        <title>Chelatococcus sp. nov., a moderately thermophilic bacterium isolated from hot spring microbial mat.</title>
        <authorList>
            <person name="Hu C.-J."/>
            <person name="Li W.-J."/>
        </authorList>
    </citation>
    <scope>NUCLEOTIDE SEQUENCE [LARGE SCALE GENOMIC DNA]</scope>
    <source>
        <strain evidence="6 7">SYSU G07232</strain>
    </source>
</reference>
<dbReference type="Pfam" id="PF00005">
    <property type="entry name" value="ABC_tran"/>
    <property type="match status" value="1"/>
</dbReference>
<dbReference type="RefSeq" id="WP_283739497.1">
    <property type="nucleotide sequence ID" value="NZ_JASJEV010000002.1"/>
</dbReference>
<dbReference type="InterPro" id="IPR051120">
    <property type="entry name" value="ABC_AA/LPS_Transport"/>
</dbReference>
<name>A0ABT7AF84_9HYPH</name>